<dbReference type="GO" id="GO:0008270">
    <property type="term" value="F:zinc ion binding"/>
    <property type="evidence" value="ECO:0007669"/>
    <property type="project" value="UniProtKB-KW"/>
</dbReference>
<gene>
    <name evidence="6" type="ORF">WJX72_004035</name>
</gene>
<evidence type="ECO:0000313" key="7">
    <source>
        <dbReference type="Proteomes" id="UP001489004"/>
    </source>
</evidence>
<evidence type="ECO:0000313" key="6">
    <source>
        <dbReference type="EMBL" id="KAK9810052.1"/>
    </source>
</evidence>
<evidence type="ECO:0000256" key="1">
    <source>
        <dbReference type="ARBA" id="ARBA00022723"/>
    </source>
</evidence>
<dbReference type="Pfam" id="PF01753">
    <property type="entry name" value="zf-MYND"/>
    <property type="match status" value="1"/>
</dbReference>
<keyword evidence="7" id="KW-1185">Reference proteome</keyword>
<evidence type="ECO:0000256" key="2">
    <source>
        <dbReference type="ARBA" id="ARBA00022771"/>
    </source>
</evidence>
<comment type="caution">
    <text evidence="6">The sequence shown here is derived from an EMBL/GenBank/DDBJ whole genome shotgun (WGS) entry which is preliminary data.</text>
</comment>
<keyword evidence="2 4" id="KW-0863">Zinc-finger</keyword>
<dbReference type="SUPFAM" id="SSF144232">
    <property type="entry name" value="HIT/MYND zinc finger-like"/>
    <property type="match status" value="1"/>
</dbReference>
<protein>
    <recommendedName>
        <fullName evidence="5">MYND-type domain-containing protein</fullName>
    </recommendedName>
</protein>
<dbReference type="Gene3D" id="6.10.140.2220">
    <property type="match status" value="1"/>
</dbReference>
<dbReference type="Proteomes" id="UP001489004">
    <property type="component" value="Unassembled WGS sequence"/>
</dbReference>
<sequence>MAQASRKSGEVVIKQLCRPTLIRTLIKLYNSAASKAALLEIKDRAVDRSIQETNPVLLYMLLTQVCTVEAKLDATSPENNRSVLMNWQELWLSCGGLSFLIYQLEYFTTFEAARKASTHNVPSRTELAELNAILRDPHRGALPRLQSSYQMLMFQCYKEPWAHNVLSHQVEIQRLADLVCTADLASEQVGFAAPILICQLLQAPFTLVVEIPELKSQAMQVFLRAEAGSLLMRALRKWWLGPPQSSGRPTASYYPVVPEHAGDLQGAIWHSIAEVIITGSANTKACLDVSKPHHLSHMTSMPDCINILNNVLSSAWDNGTFAALVQLWGPGEARAPKLMAVLRDTVSNAAAWTPQGQVGSSGSLPFRQGNARPEAARQASWCPLTTEDIAAIEKVQPRVLYSTLHCLYMLAHQDGSLPDWMLRAPASPAGQAELKQGLRDLFHEPTMKWLVQLGAPELMEALLRTVARWHENWKPFEDRLLFKGINAMVGKLVASMGSLLAGTAKLKATLSLLATMRVILTVAVDHGSDEAQVADILVAYVLIALQDIATACSDQAALSSSSRGPAAVFEALGVWHRPRKLTPKGQAVASHISAWLLPVVLRQAKTQLAFHQWIRPVAQLVASLAASSALDDAAASLVCSWLVEGLQRADTIEKADMLVAVGLVSNLINQPVPSGCDATARRRAVVQSGLLRQLCKLASTMWAKEDQPATLALLAQAVLPALRALLPGEPEMSRPLQAVIDCFQAVEIMQLPELVGVAVLAAVRGWQAQAAASRPFHVDDEAKSAALRALATAVQALEAHCGPANQKSADADLERSRLAALGPGCHNPHCQNLTGACEADLATRKCSRCKKVQYCSAACQKAAWKIHKRVCKT</sequence>
<evidence type="ECO:0000256" key="3">
    <source>
        <dbReference type="ARBA" id="ARBA00022833"/>
    </source>
</evidence>
<name>A0AAW1PNE2_9CHLO</name>
<dbReference type="AlphaFoldDB" id="A0AAW1PNE2"/>
<dbReference type="EMBL" id="JALJOR010000010">
    <property type="protein sequence ID" value="KAK9810052.1"/>
    <property type="molecule type" value="Genomic_DNA"/>
</dbReference>
<dbReference type="PROSITE" id="PS50865">
    <property type="entry name" value="ZF_MYND_2"/>
    <property type="match status" value="1"/>
</dbReference>
<evidence type="ECO:0000259" key="5">
    <source>
        <dbReference type="PROSITE" id="PS50865"/>
    </source>
</evidence>
<organism evidence="6 7">
    <name type="scientific">[Myrmecia] bisecta</name>
    <dbReference type="NCBI Taxonomy" id="41462"/>
    <lineage>
        <taxon>Eukaryota</taxon>
        <taxon>Viridiplantae</taxon>
        <taxon>Chlorophyta</taxon>
        <taxon>core chlorophytes</taxon>
        <taxon>Trebouxiophyceae</taxon>
        <taxon>Trebouxiales</taxon>
        <taxon>Trebouxiaceae</taxon>
        <taxon>Myrmecia</taxon>
    </lineage>
</organism>
<dbReference type="InterPro" id="IPR002893">
    <property type="entry name" value="Znf_MYND"/>
</dbReference>
<reference evidence="6 7" key="1">
    <citation type="journal article" date="2024" name="Nat. Commun.">
        <title>Phylogenomics reveals the evolutionary origins of lichenization in chlorophyte algae.</title>
        <authorList>
            <person name="Puginier C."/>
            <person name="Libourel C."/>
            <person name="Otte J."/>
            <person name="Skaloud P."/>
            <person name="Haon M."/>
            <person name="Grisel S."/>
            <person name="Petersen M."/>
            <person name="Berrin J.G."/>
            <person name="Delaux P.M."/>
            <person name="Dal Grande F."/>
            <person name="Keller J."/>
        </authorList>
    </citation>
    <scope>NUCLEOTIDE SEQUENCE [LARGE SCALE GENOMIC DNA]</scope>
    <source>
        <strain evidence="6 7">SAG 2043</strain>
    </source>
</reference>
<proteinExistence type="predicted"/>
<evidence type="ECO:0000256" key="4">
    <source>
        <dbReference type="PROSITE-ProRule" id="PRU00134"/>
    </source>
</evidence>
<keyword evidence="1" id="KW-0479">Metal-binding</keyword>
<accession>A0AAW1PNE2</accession>
<keyword evidence="3" id="KW-0862">Zinc</keyword>
<feature type="domain" description="MYND-type" evidence="5">
    <location>
        <begin position="834"/>
        <end position="871"/>
    </location>
</feature>